<dbReference type="EMBL" id="CP111023">
    <property type="protein sequence ID" value="WAR22335.1"/>
    <property type="molecule type" value="Genomic_DNA"/>
</dbReference>
<protein>
    <recommendedName>
        <fullName evidence="6">Poly [ADP-ribose] polymerase</fullName>
        <shortName evidence="6">PARP</shortName>
        <ecNumber evidence="6">2.4.2.-</ecNumber>
    </recommendedName>
</protein>
<keyword evidence="4 6" id="KW-0520">NAD</keyword>
<dbReference type="Pfam" id="PF00644">
    <property type="entry name" value="PARP"/>
    <property type="match status" value="1"/>
</dbReference>
<keyword evidence="2 6" id="KW-0328">Glycosyltransferase</keyword>
<dbReference type="InterPro" id="IPR012317">
    <property type="entry name" value="Poly(ADP-ribose)pol_cat_dom"/>
</dbReference>
<feature type="non-terminal residue" evidence="8">
    <location>
        <position position="157"/>
    </location>
</feature>
<evidence type="ECO:0000256" key="1">
    <source>
        <dbReference type="ARBA" id="ARBA00004123"/>
    </source>
</evidence>
<evidence type="ECO:0000256" key="6">
    <source>
        <dbReference type="RuleBase" id="RU362114"/>
    </source>
</evidence>
<comment type="subcellular location">
    <subcellularLocation>
        <location evidence="1">Nucleus</location>
    </subcellularLocation>
</comment>
<feature type="domain" description="PARP catalytic" evidence="7">
    <location>
        <begin position="1"/>
        <end position="157"/>
    </location>
</feature>
<evidence type="ECO:0000313" key="8">
    <source>
        <dbReference type="EMBL" id="WAR22335.1"/>
    </source>
</evidence>
<name>A0ABY7FJT3_MYAAR</name>
<evidence type="ECO:0000259" key="7">
    <source>
        <dbReference type="PROSITE" id="PS51059"/>
    </source>
</evidence>
<keyword evidence="9" id="KW-1185">Reference proteome</keyword>
<sequence length="157" mass="17629">IERVQNPTLYTQYMAKKRQMEIANKGTKKNERMLWNGTAHSAVPSISAHGFNRSYCFTNGTVLGQGVYFATDANYSAQATYSPPDSSGYKRMYQSLVLTGEYTTGNHRMRTPPPNNPSSPHILYDSVTNNVQYPALFVIFNDTQAYPEHLITFKGSS</sequence>
<keyword evidence="3 6" id="KW-0808">Transferase</keyword>
<dbReference type="Gene3D" id="3.90.228.10">
    <property type="match status" value="1"/>
</dbReference>
<evidence type="ECO:0000256" key="5">
    <source>
        <dbReference type="ARBA" id="ARBA00023242"/>
    </source>
</evidence>
<proteinExistence type="predicted"/>
<dbReference type="CDD" id="cd01439">
    <property type="entry name" value="TCCD_inducible_PARP_like"/>
    <property type="match status" value="1"/>
</dbReference>
<dbReference type="PROSITE" id="PS51059">
    <property type="entry name" value="PARP_CATALYTIC"/>
    <property type="match status" value="1"/>
</dbReference>
<evidence type="ECO:0000256" key="4">
    <source>
        <dbReference type="ARBA" id="ARBA00023027"/>
    </source>
</evidence>
<evidence type="ECO:0000313" key="9">
    <source>
        <dbReference type="Proteomes" id="UP001164746"/>
    </source>
</evidence>
<evidence type="ECO:0000256" key="2">
    <source>
        <dbReference type="ARBA" id="ARBA00022676"/>
    </source>
</evidence>
<dbReference type="Proteomes" id="UP001164746">
    <property type="component" value="Chromosome 12"/>
</dbReference>
<dbReference type="InterPro" id="IPR052056">
    <property type="entry name" value="Mono-ARTD/PARP"/>
</dbReference>
<reference evidence="8" key="1">
    <citation type="submission" date="2022-11" db="EMBL/GenBank/DDBJ databases">
        <title>Centuries of genome instability and evolution in soft-shell clam transmissible cancer (bioRxiv).</title>
        <authorList>
            <person name="Hart S.F.M."/>
            <person name="Yonemitsu M.A."/>
            <person name="Giersch R.M."/>
            <person name="Beal B.F."/>
            <person name="Arriagada G."/>
            <person name="Davis B.W."/>
            <person name="Ostrander E.A."/>
            <person name="Goff S.P."/>
            <person name="Metzger M.J."/>
        </authorList>
    </citation>
    <scope>NUCLEOTIDE SEQUENCE</scope>
    <source>
        <strain evidence="8">MELC-2E11</strain>
        <tissue evidence="8">Siphon/mantle</tissue>
    </source>
</reference>
<evidence type="ECO:0000256" key="3">
    <source>
        <dbReference type="ARBA" id="ARBA00022679"/>
    </source>
</evidence>
<dbReference type="PANTHER" id="PTHR14453">
    <property type="entry name" value="PARP/ZINC FINGER CCCH TYPE DOMAIN CONTAINING PROTEIN"/>
    <property type="match status" value="1"/>
</dbReference>
<organism evidence="8 9">
    <name type="scientific">Mya arenaria</name>
    <name type="common">Soft-shell clam</name>
    <dbReference type="NCBI Taxonomy" id="6604"/>
    <lineage>
        <taxon>Eukaryota</taxon>
        <taxon>Metazoa</taxon>
        <taxon>Spiralia</taxon>
        <taxon>Lophotrochozoa</taxon>
        <taxon>Mollusca</taxon>
        <taxon>Bivalvia</taxon>
        <taxon>Autobranchia</taxon>
        <taxon>Heteroconchia</taxon>
        <taxon>Euheterodonta</taxon>
        <taxon>Imparidentia</taxon>
        <taxon>Neoheterodontei</taxon>
        <taxon>Myida</taxon>
        <taxon>Myoidea</taxon>
        <taxon>Myidae</taxon>
        <taxon>Mya</taxon>
    </lineage>
</organism>
<dbReference type="PANTHER" id="PTHR14453:SF67">
    <property type="entry name" value="POLY [ADP-RIBOSE] POLYMERASE"/>
    <property type="match status" value="1"/>
</dbReference>
<gene>
    <name evidence="8" type="ORF">MAR_016309</name>
</gene>
<dbReference type="EC" id="2.4.2.-" evidence="6"/>
<dbReference type="SUPFAM" id="SSF56399">
    <property type="entry name" value="ADP-ribosylation"/>
    <property type="match status" value="1"/>
</dbReference>
<accession>A0ABY7FJT3</accession>
<keyword evidence="5" id="KW-0539">Nucleus</keyword>